<dbReference type="EMBL" id="BOPH01000022">
    <property type="protein sequence ID" value="GIJ66953.1"/>
    <property type="molecule type" value="Genomic_DNA"/>
</dbReference>
<dbReference type="Pfam" id="PF20530">
    <property type="entry name" value="DUF6745"/>
    <property type="match status" value="1"/>
</dbReference>
<dbReference type="InterPro" id="IPR046633">
    <property type="entry name" value="DUF6745"/>
</dbReference>
<dbReference type="Proteomes" id="UP000635606">
    <property type="component" value="Unassembled WGS sequence"/>
</dbReference>
<reference evidence="2" key="1">
    <citation type="submission" date="2021-01" db="EMBL/GenBank/DDBJ databases">
        <title>Whole genome shotgun sequence of Virgisporangium ochraceum NBRC 16418.</title>
        <authorList>
            <person name="Komaki H."/>
            <person name="Tamura T."/>
        </authorList>
    </citation>
    <scope>NUCLEOTIDE SEQUENCE</scope>
    <source>
        <strain evidence="2">NBRC 16418</strain>
    </source>
</reference>
<organism evidence="2 3">
    <name type="scientific">Virgisporangium ochraceum</name>
    <dbReference type="NCBI Taxonomy" id="65505"/>
    <lineage>
        <taxon>Bacteria</taxon>
        <taxon>Bacillati</taxon>
        <taxon>Actinomycetota</taxon>
        <taxon>Actinomycetes</taxon>
        <taxon>Micromonosporales</taxon>
        <taxon>Micromonosporaceae</taxon>
        <taxon>Virgisporangium</taxon>
    </lineage>
</organism>
<keyword evidence="3" id="KW-1185">Reference proteome</keyword>
<gene>
    <name evidence="2" type="ORF">Voc01_018700</name>
</gene>
<proteinExistence type="predicted"/>
<name>A0A8J3ZS22_9ACTN</name>
<feature type="domain" description="DUF6745" evidence="1">
    <location>
        <begin position="199"/>
        <end position="397"/>
    </location>
</feature>
<dbReference type="AlphaFoldDB" id="A0A8J3ZS22"/>
<evidence type="ECO:0000259" key="1">
    <source>
        <dbReference type="Pfam" id="PF20530"/>
    </source>
</evidence>
<accession>A0A8J3ZS22</accession>
<evidence type="ECO:0000313" key="3">
    <source>
        <dbReference type="Proteomes" id="UP000635606"/>
    </source>
</evidence>
<comment type="caution">
    <text evidence="2">The sequence shown here is derived from an EMBL/GenBank/DDBJ whole genome shotgun (WGS) entry which is preliminary data.</text>
</comment>
<evidence type="ECO:0000313" key="2">
    <source>
        <dbReference type="EMBL" id="GIJ66953.1"/>
    </source>
</evidence>
<sequence length="402" mass="44376">MGRVRRLDEVQRQALPAHADVWVDRALGTDPVRWAAWESGARACYQYCGVGWPARVARVTSPLALARALDLAQVDETPGREHRALAGMIRDAVESRTERAIMNRFDPHVVAAVRREVFEPVDTALAPHAVALAVDDAVTGLLLSHAPARAQESARAAALAVSPVGRVRRANRRVPSDWRTWTLTLGGRWESAWTAYASFFSAVAADERERGWRRRVEKYSAAQSAGWWYPCLDFVLVSEPPVFVRTERVAGSPARLHCATGPAVGWSDGWALYFWHGTRVPAWVVDAPTVDAVHAEPNVEVRRCGIEALGWDTYIATAGLRLVDTAPDPGNPGFDLRLYDLPERVWGEPTRVLLATNGSAERDGTRRRYGLPVPADVPTAVSAAAWTYGLTGDQYARLYRRT</sequence>
<protein>
    <recommendedName>
        <fullName evidence="1">DUF6745 domain-containing protein</fullName>
    </recommendedName>
</protein>